<feature type="compositionally biased region" description="Low complexity" evidence="2">
    <location>
        <begin position="907"/>
        <end position="917"/>
    </location>
</feature>
<dbReference type="OrthoDB" id="568282at2759"/>
<evidence type="ECO:0000256" key="1">
    <source>
        <dbReference type="SAM" id="Coils"/>
    </source>
</evidence>
<feature type="coiled-coil region" evidence="1">
    <location>
        <begin position="189"/>
        <end position="216"/>
    </location>
</feature>
<evidence type="ECO:0000313" key="4">
    <source>
        <dbReference type="Proteomes" id="UP000708148"/>
    </source>
</evidence>
<feature type="compositionally biased region" description="Polar residues" evidence="2">
    <location>
        <begin position="1113"/>
        <end position="1124"/>
    </location>
</feature>
<feature type="region of interest" description="Disordered" evidence="2">
    <location>
        <begin position="874"/>
        <end position="917"/>
    </location>
</feature>
<organism evidence="3 4">
    <name type="scientific">Ostreobium quekettii</name>
    <dbReference type="NCBI Taxonomy" id="121088"/>
    <lineage>
        <taxon>Eukaryota</taxon>
        <taxon>Viridiplantae</taxon>
        <taxon>Chlorophyta</taxon>
        <taxon>core chlorophytes</taxon>
        <taxon>Ulvophyceae</taxon>
        <taxon>TCBD clade</taxon>
        <taxon>Bryopsidales</taxon>
        <taxon>Ostreobineae</taxon>
        <taxon>Ostreobiaceae</taxon>
        <taxon>Ostreobium</taxon>
    </lineage>
</organism>
<feature type="region of interest" description="Disordered" evidence="2">
    <location>
        <begin position="966"/>
        <end position="1008"/>
    </location>
</feature>
<keyword evidence="1" id="KW-0175">Coiled coil</keyword>
<evidence type="ECO:0000313" key="3">
    <source>
        <dbReference type="EMBL" id="CAD7705431.1"/>
    </source>
</evidence>
<dbReference type="Proteomes" id="UP000708148">
    <property type="component" value="Unassembled WGS sequence"/>
</dbReference>
<feature type="region of interest" description="Disordered" evidence="2">
    <location>
        <begin position="552"/>
        <end position="860"/>
    </location>
</feature>
<feature type="compositionally biased region" description="Basic and acidic residues" evidence="2">
    <location>
        <begin position="469"/>
        <end position="531"/>
    </location>
</feature>
<comment type="caution">
    <text evidence="3">The sequence shown here is derived from an EMBL/GenBank/DDBJ whole genome shotgun (WGS) entry which is preliminary data.</text>
</comment>
<evidence type="ECO:0000256" key="2">
    <source>
        <dbReference type="SAM" id="MobiDB-lite"/>
    </source>
</evidence>
<feature type="compositionally biased region" description="Low complexity" evidence="2">
    <location>
        <begin position="1086"/>
        <end position="1097"/>
    </location>
</feature>
<feature type="compositionally biased region" description="Basic and acidic residues" evidence="2">
    <location>
        <begin position="612"/>
        <end position="621"/>
    </location>
</feature>
<dbReference type="AlphaFoldDB" id="A0A8S1JCY1"/>
<keyword evidence="4" id="KW-1185">Reference proteome</keyword>
<feature type="compositionally biased region" description="Polar residues" evidence="2">
    <location>
        <begin position="725"/>
        <end position="745"/>
    </location>
</feature>
<dbReference type="EMBL" id="CAJHUC010003125">
    <property type="protein sequence ID" value="CAD7705431.1"/>
    <property type="molecule type" value="Genomic_DNA"/>
</dbReference>
<accession>A0A8S1JCY1</accession>
<name>A0A8S1JCY1_9CHLO</name>
<proteinExistence type="predicted"/>
<feature type="region of interest" description="Disordered" evidence="2">
    <location>
        <begin position="304"/>
        <end position="343"/>
    </location>
</feature>
<reference evidence="3" key="1">
    <citation type="submission" date="2020-12" db="EMBL/GenBank/DDBJ databases">
        <authorList>
            <person name="Iha C."/>
        </authorList>
    </citation>
    <scope>NUCLEOTIDE SEQUENCE</scope>
</reference>
<gene>
    <name evidence="3" type="ORF">OSTQU699_LOCUS10786</name>
</gene>
<feature type="compositionally biased region" description="Low complexity" evidence="2">
    <location>
        <begin position="324"/>
        <end position="341"/>
    </location>
</feature>
<feature type="region of interest" description="Disordered" evidence="2">
    <location>
        <begin position="1067"/>
        <end position="1169"/>
    </location>
</feature>
<feature type="region of interest" description="Disordered" evidence="2">
    <location>
        <begin position="451"/>
        <end position="531"/>
    </location>
</feature>
<feature type="compositionally biased region" description="Low complexity" evidence="2">
    <location>
        <begin position="982"/>
        <end position="1004"/>
    </location>
</feature>
<protein>
    <submittedName>
        <fullName evidence="3">Uncharacterized protein</fullName>
    </submittedName>
</protein>
<sequence>MQIEEEESVGDIDLFSLTENSEDLTVNPKWLQHLQERRLSDEGQPRRVKEGEDPHKVGLVLEWVYGSIVSTAEKARDGAKRALGSWQPSNKQAKENLLVALRDQRDWEARARKAKELLKSMLESRKASAELEAAHSIVLPGTPAGQKVADQTEELEDGVVLSVLKREELLTRAKLHVLQYERMMGDSQLRTLRAELMQGEPELERLKRELEEVKNTPRGLEGTFRTSAEKERHRAQLADSLLEEQLEVQSAFREQGARLQGIYDKRQRTEIEMAKREQEISQLRSWQGNVNRLISKFDAALGTPGTGVDAEASAAEEMDKAGPAKDATTTPGPAGTVAKGGNESTLGTLRQTFNRDFRKQLYSDADDREFFNRIKAELKQVERRLEDGAVVLQHLEMFLINVSCDDPGAAIGGILVLPLLQERLDKEAMKFATHKASLAEEEILQMEKEHNEKNAAEAAKAQKRKKMLKDKQRMAKERRAADQRAKEEAEVAEHKEQSQKQRERDMANLRKMEEEAARQKMEEERLVETRRQQLMKEENGYWRLRIEAEAAPAEGADRVPSASEPQEGSVGPSDDDSFQSVRRRAQERRQQQGGYHRRGPSSGLPRWGSGSDWHEQREQGAHRRHKSVADLEFMGQRRAPAGRDGASDRQQGPRSGARPAWQGGNARMKRQDSGPVEGSPHVPLSSRTRSLPAVEGAAVSGKAADTGQAAPLAQSRSVVDPRASTGAQQPGQQTSARTATGTSAENKCREGMSCLPSTTRRQAWVKGAIPPEVMGITKRKDAACVAQEDSESNKADSVSSPDTPDATEADAPSVRSDSDSSQRVDGIYAEPNSLSQIDKAPEVGGDSPSRPPASSPAFKGSGKQFFEMVEAALHDSSEGQAEGAGEGDAVGEPDADQAGCEAPHQQPSSGSPMAMSPMGPVPYGMPMCGPMGPVPGMHPGMYSHMRHTGPPIQPVMPMMMPPYMRPPATVPTSSPTSPPSSPASGAAPAAASPRVSMPPRGGAAPPRPNMPPVYFYPPHMMPPGGAMMPPFMPMVPGAQWMGYPMGPLQGLPGNDRRVKSFALRPEAKEFIPPSMMAAEEGRKSPESASGSNSSGTDTDGESSRYAAKGEGTEPQSVASSQGTASDADETTFIEVKGAGMGGCSSEQEPSGHEFPDAAKAVGQPIEGKA</sequence>